<organism evidence="10 11">
    <name type="scientific">Pseudohalioglobus sediminis</name>
    <dbReference type="NCBI Taxonomy" id="2606449"/>
    <lineage>
        <taxon>Bacteria</taxon>
        <taxon>Pseudomonadati</taxon>
        <taxon>Pseudomonadota</taxon>
        <taxon>Gammaproteobacteria</taxon>
        <taxon>Cellvibrionales</taxon>
        <taxon>Halieaceae</taxon>
        <taxon>Pseudohalioglobus</taxon>
    </lineage>
</organism>
<evidence type="ECO:0000256" key="5">
    <source>
        <dbReference type="ARBA" id="ARBA00022989"/>
    </source>
</evidence>
<dbReference type="Pfam" id="PF21082">
    <property type="entry name" value="MS_channel_3rd"/>
    <property type="match status" value="1"/>
</dbReference>
<keyword evidence="7" id="KW-0406">Ion transport</keyword>
<sequence>MQELKAIVGQLAGYGELIVAGLAVIVGGMIAVLLLYRIASSIVKPGGKYARAMKVFFGAIYAMVLVVTILLAAQRIGLPVEGLAGPAILLVLVIAVIFFFIVPFLPRVPFIPGNMVQVKDVIGIVEAITAYQVVIRTFDGQTVFIPTAVVMASPIRNFSTVPQRRVELNVDIQPGDDVERARSLLLEIMAANEKVLAEPPPAVFVTGISGERASLFAFAWVENADWFSTRDALWRALRDAFAGEENVSLALPQLQVSTTKPPTNP</sequence>
<evidence type="ECO:0000256" key="1">
    <source>
        <dbReference type="ARBA" id="ARBA00004651"/>
    </source>
</evidence>
<evidence type="ECO:0000313" key="10">
    <source>
        <dbReference type="EMBL" id="KAA1189231.1"/>
    </source>
</evidence>
<dbReference type="InterPro" id="IPR049278">
    <property type="entry name" value="MS_channel_C"/>
</dbReference>
<dbReference type="SUPFAM" id="SSF82689">
    <property type="entry name" value="Mechanosensitive channel protein MscS (YggB), C-terminal domain"/>
    <property type="match status" value="1"/>
</dbReference>
<keyword evidence="7" id="KW-0997">Cell inner membrane</keyword>
<reference evidence="10 11" key="1">
    <citation type="submission" date="2019-09" db="EMBL/GenBank/DDBJ databases">
        <authorList>
            <person name="Chen X.-Y."/>
        </authorList>
    </citation>
    <scope>NUCLEOTIDE SEQUENCE [LARGE SCALE GENOMIC DNA]</scope>
    <source>
        <strain evidence="10 11">NY5</strain>
    </source>
</reference>
<dbReference type="Proteomes" id="UP000323708">
    <property type="component" value="Unassembled WGS sequence"/>
</dbReference>
<keyword evidence="6 7" id="KW-0472">Membrane</keyword>
<evidence type="ECO:0000256" key="6">
    <source>
        <dbReference type="ARBA" id="ARBA00023136"/>
    </source>
</evidence>
<keyword evidence="7" id="KW-0813">Transport</keyword>
<dbReference type="PANTHER" id="PTHR30221">
    <property type="entry name" value="SMALL-CONDUCTANCE MECHANOSENSITIVE CHANNEL"/>
    <property type="match status" value="1"/>
</dbReference>
<evidence type="ECO:0000313" key="11">
    <source>
        <dbReference type="Proteomes" id="UP000323708"/>
    </source>
</evidence>
<comment type="caution">
    <text evidence="10">The sequence shown here is derived from an EMBL/GenBank/DDBJ whole genome shotgun (WGS) entry which is preliminary data.</text>
</comment>
<proteinExistence type="inferred from homology"/>
<dbReference type="AlphaFoldDB" id="A0A5B0WSM6"/>
<feature type="transmembrane region" description="Helical" evidence="7">
    <location>
        <begin position="12"/>
        <end position="35"/>
    </location>
</feature>
<dbReference type="InterPro" id="IPR023408">
    <property type="entry name" value="MscS_beta-dom_sf"/>
</dbReference>
<gene>
    <name evidence="10" type="ORF">F0M18_16290</name>
</gene>
<keyword evidence="4 7" id="KW-0812">Transmembrane</keyword>
<dbReference type="GO" id="GO:0005886">
    <property type="term" value="C:plasma membrane"/>
    <property type="evidence" value="ECO:0007669"/>
    <property type="project" value="UniProtKB-SubCell"/>
</dbReference>
<dbReference type="SUPFAM" id="SSF50182">
    <property type="entry name" value="Sm-like ribonucleoproteins"/>
    <property type="match status" value="1"/>
</dbReference>
<evidence type="ECO:0000256" key="4">
    <source>
        <dbReference type="ARBA" id="ARBA00022692"/>
    </source>
</evidence>
<protein>
    <recommendedName>
        <fullName evidence="7">Small-conductance mechanosensitive channel</fullName>
    </recommendedName>
</protein>
<dbReference type="EMBL" id="VTUX01000008">
    <property type="protein sequence ID" value="KAA1189231.1"/>
    <property type="molecule type" value="Genomic_DNA"/>
</dbReference>
<dbReference type="Gene3D" id="2.30.30.60">
    <property type="match status" value="1"/>
</dbReference>
<keyword evidence="3" id="KW-1003">Cell membrane</keyword>
<dbReference type="InterPro" id="IPR006685">
    <property type="entry name" value="MscS_channel_2nd"/>
</dbReference>
<dbReference type="InterPro" id="IPR011066">
    <property type="entry name" value="MscS_channel_C_sf"/>
</dbReference>
<comment type="similarity">
    <text evidence="2 7">Belongs to the MscS (TC 1.A.23) family.</text>
</comment>
<feature type="domain" description="Mechanosensitive ion channel MscS" evidence="8">
    <location>
        <begin position="109"/>
        <end position="159"/>
    </location>
</feature>
<dbReference type="GO" id="GO:0008381">
    <property type="term" value="F:mechanosensitive monoatomic ion channel activity"/>
    <property type="evidence" value="ECO:0007669"/>
    <property type="project" value="InterPro"/>
</dbReference>
<feature type="transmembrane region" description="Helical" evidence="7">
    <location>
        <begin position="83"/>
        <end position="105"/>
    </location>
</feature>
<evidence type="ECO:0000259" key="9">
    <source>
        <dbReference type="Pfam" id="PF21082"/>
    </source>
</evidence>
<comment type="function">
    <text evidence="7">Mechanosensitive channel that participates in the regulation of osmotic pressure changes within the cell, opening in response to stretch forces in the membrane lipid bilayer, without the need for other proteins. Contributes to normal resistance to hypoosmotic shock. Forms an ion channel of 1.0 nanosiemens conductance with a slight preference for anions.</text>
</comment>
<accession>A0A5B0WSM6</accession>
<keyword evidence="11" id="KW-1185">Reference proteome</keyword>
<name>A0A5B0WSM6_9GAMM</name>
<dbReference type="Gene3D" id="3.30.70.100">
    <property type="match status" value="1"/>
</dbReference>
<dbReference type="InterPro" id="IPR010920">
    <property type="entry name" value="LSM_dom_sf"/>
</dbReference>
<dbReference type="InterPro" id="IPR045275">
    <property type="entry name" value="MscS_archaea/bacteria_type"/>
</dbReference>
<dbReference type="Pfam" id="PF00924">
    <property type="entry name" value="MS_channel_2nd"/>
    <property type="match status" value="1"/>
</dbReference>
<comment type="caution">
    <text evidence="7">Lacks conserved residue(s) required for the propagation of feature annotation.</text>
</comment>
<evidence type="ECO:0000256" key="2">
    <source>
        <dbReference type="ARBA" id="ARBA00008017"/>
    </source>
</evidence>
<feature type="domain" description="Mechanosensitive ion channel MscS C-terminal" evidence="9">
    <location>
        <begin position="166"/>
        <end position="241"/>
    </location>
</feature>
<evidence type="ECO:0000256" key="7">
    <source>
        <dbReference type="RuleBase" id="RU369025"/>
    </source>
</evidence>
<comment type="subunit">
    <text evidence="7">Homoheptamer.</text>
</comment>
<dbReference type="RefSeq" id="WP_149612529.1">
    <property type="nucleotide sequence ID" value="NZ_VTUX01000008.1"/>
</dbReference>
<evidence type="ECO:0000256" key="3">
    <source>
        <dbReference type="ARBA" id="ARBA00022475"/>
    </source>
</evidence>
<keyword evidence="5 7" id="KW-1133">Transmembrane helix</keyword>
<keyword evidence="7" id="KW-0407">Ion channel</keyword>
<evidence type="ECO:0000259" key="8">
    <source>
        <dbReference type="Pfam" id="PF00924"/>
    </source>
</evidence>
<dbReference type="PANTHER" id="PTHR30221:SF1">
    <property type="entry name" value="SMALL-CONDUCTANCE MECHANOSENSITIVE CHANNEL"/>
    <property type="match status" value="1"/>
</dbReference>
<comment type="subcellular location">
    <subcellularLocation>
        <location evidence="7">Cell inner membrane</location>
        <topology evidence="7">Multi-pass membrane protein</topology>
    </subcellularLocation>
    <subcellularLocation>
        <location evidence="1">Cell membrane</location>
        <topology evidence="1">Multi-pass membrane protein</topology>
    </subcellularLocation>
</comment>
<feature type="transmembrane region" description="Helical" evidence="7">
    <location>
        <begin position="55"/>
        <end position="77"/>
    </location>
</feature>